<evidence type="ECO:0000256" key="1">
    <source>
        <dbReference type="ARBA" id="ARBA00001944"/>
    </source>
</evidence>
<dbReference type="GO" id="GO:0005829">
    <property type="term" value="C:cytosol"/>
    <property type="evidence" value="ECO:0007669"/>
    <property type="project" value="TreeGrafter"/>
</dbReference>
<name>V5FVG3_BYSSN</name>
<dbReference type="FunFam" id="3.90.190.20:FF:000009">
    <property type="entry name" value="Folylpolyglutamate synthase"/>
    <property type="match status" value="1"/>
</dbReference>
<feature type="domain" description="NAD-dependent epimerase/dehydratase" evidence="22">
    <location>
        <begin position="4"/>
        <end position="232"/>
    </location>
</feature>
<dbReference type="SUPFAM" id="SSF53244">
    <property type="entry name" value="MurD-like peptide ligases, peptide-binding domain"/>
    <property type="match status" value="1"/>
</dbReference>
<dbReference type="GO" id="GO:0046872">
    <property type="term" value="F:metal ion binding"/>
    <property type="evidence" value="ECO:0007669"/>
    <property type="project" value="UniProtKB-KW"/>
</dbReference>
<dbReference type="GO" id="GO:0005743">
    <property type="term" value="C:mitochondrial inner membrane"/>
    <property type="evidence" value="ECO:0007669"/>
    <property type="project" value="UniProtKB-SubCell"/>
</dbReference>
<keyword evidence="13" id="KW-0547">Nucleotide-binding</keyword>
<comment type="caution">
    <text evidence="23">The sequence shown here is derived from an EMBL/GenBank/DDBJ whole genome shotgun (WGS) entry which is preliminary data.</text>
</comment>
<dbReference type="Gene3D" id="3.40.1190.10">
    <property type="entry name" value="Mur-like, catalytic domain"/>
    <property type="match status" value="1"/>
</dbReference>
<comment type="catalytic activity">
    <reaction evidence="21">
        <text>(6S)-5,6,7,8-tetrahydrofolyl-(gamma-L-Glu)(n) + L-glutamate + ATP = (6S)-5,6,7,8-tetrahydrofolyl-(gamma-L-Glu)(n+1) + ADP + phosphate + H(+)</text>
        <dbReference type="Rhea" id="RHEA:10580"/>
        <dbReference type="Rhea" id="RHEA-COMP:14738"/>
        <dbReference type="Rhea" id="RHEA-COMP:14740"/>
        <dbReference type="ChEBI" id="CHEBI:15378"/>
        <dbReference type="ChEBI" id="CHEBI:29985"/>
        <dbReference type="ChEBI" id="CHEBI:30616"/>
        <dbReference type="ChEBI" id="CHEBI:43474"/>
        <dbReference type="ChEBI" id="CHEBI:141005"/>
        <dbReference type="ChEBI" id="CHEBI:456216"/>
        <dbReference type="EC" id="6.3.2.17"/>
    </reaction>
</comment>
<evidence type="ECO:0000256" key="13">
    <source>
        <dbReference type="ARBA" id="ARBA00022741"/>
    </source>
</evidence>
<dbReference type="UniPathway" id="UPA00850"/>
<dbReference type="InterPro" id="IPR036291">
    <property type="entry name" value="NAD(P)-bd_dom_sf"/>
</dbReference>
<evidence type="ECO:0000256" key="16">
    <source>
        <dbReference type="ARBA" id="ARBA00022842"/>
    </source>
</evidence>
<dbReference type="GO" id="GO:0004326">
    <property type="term" value="F:tetrahydrofolylpolyglutamate synthase activity"/>
    <property type="evidence" value="ECO:0007669"/>
    <property type="project" value="UniProtKB-EC"/>
</dbReference>
<dbReference type="HOGENOM" id="CLU_345807_0_0_1"/>
<organism evidence="23 24">
    <name type="scientific">Byssochlamys spectabilis (strain No. 5 / NBRC 109023)</name>
    <name type="common">Paecilomyces variotii</name>
    <dbReference type="NCBI Taxonomy" id="1356009"/>
    <lineage>
        <taxon>Eukaryota</taxon>
        <taxon>Fungi</taxon>
        <taxon>Dikarya</taxon>
        <taxon>Ascomycota</taxon>
        <taxon>Pezizomycotina</taxon>
        <taxon>Eurotiomycetes</taxon>
        <taxon>Eurotiomycetidae</taxon>
        <taxon>Eurotiales</taxon>
        <taxon>Thermoascaceae</taxon>
        <taxon>Paecilomyces</taxon>
    </lineage>
</organism>
<dbReference type="GO" id="GO:0005524">
    <property type="term" value="F:ATP binding"/>
    <property type="evidence" value="ECO:0007669"/>
    <property type="project" value="UniProtKB-KW"/>
</dbReference>
<dbReference type="PROSITE" id="PS01012">
    <property type="entry name" value="FOLYLPOLYGLU_SYNT_2"/>
    <property type="match status" value="1"/>
</dbReference>
<comment type="pathway">
    <text evidence="5">Cofactor biosynthesis; tetrahydrofolylpolyglutamate biosynthesis.</text>
</comment>
<evidence type="ECO:0000256" key="7">
    <source>
        <dbReference type="ARBA" id="ARBA00013025"/>
    </source>
</evidence>
<dbReference type="FunFam" id="3.40.1190.10:FF:000009">
    <property type="entry name" value="Folylpolyglutamate synthase"/>
    <property type="match status" value="1"/>
</dbReference>
<evidence type="ECO:0000313" key="24">
    <source>
        <dbReference type="Proteomes" id="UP000018001"/>
    </source>
</evidence>
<reference evidence="24" key="1">
    <citation type="journal article" date="2014" name="Genome Announc.">
        <title>Draft genome sequence of the formaldehyde-resistant fungus Byssochlamys spectabilis No. 5 (anamorph Paecilomyces variotii No. 5) (NBRC109023).</title>
        <authorList>
            <person name="Oka T."/>
            <person name="Ekino K."/>
            <person name="Fukuda K."/>
            <person name="Nomura Y."/>
        </authorList>
    </citation>
    <scope>NUCLEOTIDE SEQUENCE [LARGE SCALE GENOMIC DNA]</scope>
    <source>
        <strain evidence="24">No. 5 / NBRC 109023</strain>
    </source>
</reference>
<dbReference type="SUPFAM" id="SSF51735">
    <property type="entry name" value="NAD(P)-binding Rossmann-fold domains"/>
    <property type="match status" value="1"/>
</dbReference>
<dbReference type="InterPro" id="IPR018109">
    <property type="entry name" value="Folylpolyglutamate_synth_CS"/>
</dbReference>
<keyword evidence="24" id="KW-1185">Reference proteome</keyword>
<evidence type="ECO:0000256" key="6">
    <source>
        <dbReference type="ARBA" id="ARBA00008276"/>
    </source>
</evidence>
<evidence type="ECO:0000256" key="4">
    <source>
        <dbReference type="ARBA" id="ARBA00004496"/>
    </source>
</evidence>
<dbReference type="GO" id="GO:0005759">
    <property type="term" value="C:mitochondrial matrix"/>
    <property type="evidence" value="ECO:0007669"/>
    <property type="project" value="UniProtKB-SubCell"/>
</dbReference>
<evidence type="ECO:0000256" key="19">
    <source>
        <dbReference type="ARBA" id="ARBA00030592"/>
    </source>
</evidence>
<dbReference type="Gene3D" id="3.90.190.20">
    <property type="entry name" value="Mur ligase, C-terminal domain"/>
    <property type="match status" value="1"/>
</dbReference>
<protein>
    <recommendedName>
        <fullName evidence="8">Folylpolyglutamate synthase</fullName>
        <ecNumber evidence="7">6.3.2.17</ecNumber>
    </recommendedName>
    <alternativeName>
        <fullName evidence="20">Folylpoly-gamma-glutamate synthetase</fullName>
    </alternativeName>
    <alternativeName>
        <fullName evidence="19">Tetrahydrofolylpolyglutamate synthase</fullName>
    </alternativeName>
</protein>
<evidence type="ECO:0000256" key="17">
    <source>
        <dbReference type="ARBA" id="ARBA00023128"/>
    </source>
</evidence>
<evidence type="ECO:0000256" key="15">
    <source>
        <dbReference type="ARBA" id="ARBA00022840"/>
    </source>
</evidence>
<dbReference type="GO" id="GO:0006730">
    <property type="term" value="P:one-carbon metabolic process"/>
    <property type="evidence" value="ECO:0007669"/>
    <property type="project" value="UniProtKB-KW"/>
</dbReference>
<dbReference type="Proteomes" id="UP000018001">
    <property type="component" value="Unassembled WGS sequence"/>
</dbReference>
<keyword evidence="10" id="KW-0554">One-carbon metabolism</keyword>
<evidence type="ECO:0000256" key="9">
    <source>
        <dbReference type="ARBA" id="ARBA00022490"/>
    </source>
</evidence>
<dbReference type="InterPro" id="IPR001509">
    <property type="entry name" value="Epimerase_deHydtase"/>
</dbReference>
<dbReference type="PANTHER" id="PTHR11136">
    <property type="entry name" value="FOLYLPOLYGLUTAMATE SYNTHASE-RELATED"/>
    <property type="match status" value="1"/>
</dbReference>
<dbReference type="eggNOG" id="KOG2525">
    <property type="taxonomic scope" value="Eukaryota"/>
</dbReference>
<dbReference type="EMBL" id="BAUL01000148">
    <property type="protein sequence ID" value="GAD96053.1"/>
    <property type="molecule type" value="Genomic_DNA"/>
</dbReference>
<evidence type="ECO:0000256" key="8">
    <source>
        <dbReference type="ARBA" id="ARBA00018660"/>
    </source>
</evidence>
<dbReference type="OrthoDB" id="5212574at2759"/>
<dbReference type="InterPro" id="IPR036615">
    <property type="entry name" value="Mur_ligase_C_dom_sf"/>
</dbReference>
<dbReference type="FunCoup" id="V5FVG3">
    <property type="interactions" value="634"/>
</dbReference>
<evidence type="ECO:0000256" key="2">
    <source>
        <dbReference type="ARBA" id="ARBA00004273"/>
    </source>
</evidence>
<dbReference type="Gene3D" id="3.40.50.720">
    <property type="entry name" value="NAD(P)-binding Rossmann-like Domain"/>
    <property type="match status" value="1"/>
</dbReference>
<evidence type="ECO:0000256" key="3">
    <source>
        <dbReference type="ARBA" id="ARBA00004305"/>
    </source>
</evidence>
<dbReference type="InterPro" id="IPR036565">
    <property type="entry name" value="Mur-like_cat_sf"/>
</dbReference>
<sequence>MTKVLLLGATGYLGNDLANILVRNGQYTVYGIARTPTKAKQLAAQEIIPILCPDPVNEPSAYLSIIRSAHIDIVVDVAGANDGTYQILKNVKSIGQERLDHYAKAGVKGPKLGFIYCSGTWVHGSTTARVNDLDLVGPDAIAPPAPLVAWRVALENSILNSSDVLDVMILRPALLYGREHTIWTPFLAPLYDAAQNQTQSFETIKIPLDPVSKPALVHVDDAAAAFQCAIEKLPVISGTGVYPVFDLMTSQESMRDVFDAMAKTWGFKGEVELVGHGGGFFIEAMSTTFRGSSARAKQVLGWEPKRVGFDAIAALNSLQSNFAVVDAIRKSGMAMNQQAIPEMIEWCKKIGYEPAELNRLNPIHIAGTKGKGSTSAFVSYILSQYLPSSTQSSSKITKVGLYTSPHLRFARERIQINNTPLSEEQFAKYFFETWDRLEKSAQAAGVDPKAPGTKPIYFRFLTLMAFHTYMSEGVDAAVIECGIGGEYDSTNIIVQPAVSGIASLGIDHVAVLGSTIEQIAWHKGGIMKPGAKAFTVPQADAALQVLFKRAEEKGVDLQVATGHPELNKQSGLKLGLAGDFQYTNANLAVAVAGEFLRKMGVEGVPEDIMEAPLPVEFRRGLEQTQLGGRCETRHEKNVSWYIDGGHTLESIRVAGEWFASQILAHSSSTEAAGKKPRVLIFNQQTRDSVALAKALHQTLAEALGAEKPFTHAIFCTNVTYKDAGYRPDLVSINTNSADVEKLSVQSALAETWKTIDPTAAVEVLGTIEEAVEYVRRLAEENQHQVSEAESAVMTLVTGSLHLVGGFLDVVETKPGPQ</sequence>
<evidence type="ECO:0000256" key="10">
    <source>
        <dbReference type="ARBA" id="ARBA00022563"/>
    </source>
</evidence>
<evidence type="ECO:0000259" key="22">
    <source>
        <dbReference type="Pfam" id="PF01370"/>
    </source>
</evidence>
<keyword evidence="16" id="KW-0460">Magnesium</keyword>
<comment type="subcellular location">
    <subcellularLocation>
        <location evidence="4">Cytoplasm</location>
    </subcellularLocation>
    <subcellularLocation>
        <location evidence="2">Mitochondrion inner membrane</location>
    </subcellularLocation>
    <subcellularLocation>
        <location evidence="3">Mitochondrion matrix</location>
    </subcellularLocation>
</comment>
<keyword evidence="14" id="KW-0999">Mitochondrion inner membrane</keyword>
<evidence type="ECO:0000256" key="12">
    <source>
        <dbReference type="ARBA" id="ARBA00022723"/>
    </source>
</evidence>
<evidence type="ECO:0000256" key="20">
    <source>
        <dbReference type="ARBA" id="ARBA00030876"/>
    </source>
</evidence>
<evidence type="ECO:0000256" key="14">
    <source>
        <dbReference type="ARBA" id="ARBA00022792"/>
    </source>
</evidence>
<keyword evidence="9" id="KW-0963">Cytoplasm</keyword>
<comment type="cofactor">
    <cofactor evidence="1">
        <name>a monovalent cation</name>
        <dbReference type="ChEBI" id="CHEBI:60242"/>
    </cofactor>
</comment>
<evidence type="ECO:0000313" key="23">
    <source>
        <dbReference type="EMBL" id="GAD96053.1"/>
    </source>
</evidence>
<evidence type="ECO:0000256" key="21">
    <source>
        <dbReference type="ARBA" id="ARBA00047493"/>
    </source>
</evidence>
<accession>V5FVG3</accession>
<keyword evidence="18" id="KW-0472">Membrane</keyword>
<keyword evidence="17" id="KW-0496">Mitochondrion</keyword>
<keyword evidence="15" id="KW-0067">ATP-binding</keyword>
<dbReference type="NCBIfam" id="TIGR01499">
    <property type="entry name" value="folC"/>
    <property type="match status" value="1"/>
</dbReference>
<keyword evidence="12" id="KW-0479">Metal-binding</keyword>
<keyword evidence="11" id="KW-0436">Ligase</keyword>
<proteinExistence type="inferred from homology"/>
<dbReference type="Pfam" id="PF01370">
    <property type="entry name" value="Epimerase"/>
    <property type="match status" value="1"/>
</dbReference>
<comment type="similarity">
    <text evidence="6">Belongs to the folylpolyglutamate synthase family.</text>
</comment>
<evidence type="ECO:0000256" key="18">
    <source>
        <dbReference type="ARBA" id="ARBA00023136"/>
    </source>
</evidence>
<dbReference type="SUPFAM" id="SSF53623">
    <property type="entry name" value="MurD-like peptide ligases, catalytic domain"/>
    <property type="match status" value="1"/>
</dbReference>
<gene>
    <name evidence="23" type="ORF">PVAR5_4702</name>
</gene>
<dbReference type="InParanoid" id="V5FVG3"/>
<evidence type="ECO:0000256" key="5">
    <source>
        <dbReference type="ARBA" id="ARBA00005150"/>
    </source>
</evidence>
<evidence type="ECO:0000256" key="11">
    <source>
        <dbReference type="ARBA" id="ARBA00022598"/>
    </source>
</evidence>
<dbReference type="InterPro" id="IPR001645">
    <property type="entry name" value="Folylpolyglutamate_synth"/>
</dbReference>
<dbReference type="EC" id="6.3.2.17" evidence="7"/>
<dbReference type="AlphaFoldDB" id="V5FVG3"/>
<dbReference type="PANTHER" id="PTHR11136:SF5">
    <property type="entry name" value="FOLYLPOLYGLUTAMATE SYNTHASE, MITOCHONDRIAL"/>
    <property type="match status" value="1"/>
</dbReference>